<evidence type="ECO:0000313" key="3">
    <source>
        <dbReference type="EMBL" id="MPM20907.1"/>
    </source>
</evidence>
<accession>A0A644XYD0</accession>
<feature type="compositionally biased region" description="Basic and acidic residues" evidence="2">
    <location>
        <begin position="63"/>
        <end position="72"/>
    </location>
</feature>
<keyword evidence="1" id="KW-0175">Coiled coil</keyword>
<dbReference type="AlphaFoldDB" id="A0A644XYD0"/>
<organism evidence="3">
    <name type="scientific">bioreactor metagenome</name>
    <dbReference type="NCBI Taxonomy" id="1076179"/>
    <lineage>
        <taxon>unclassified sequences</taxon>
        <taxon>metagenomes</taxon>
        <taxon>ecological metagenomes</taxon>
    </lineage>
</organism>
<dbReference type="EMBL" id="VSSQ01003480">
    <property type="protein sequence ID" value="MPM20907.1"/>
    <property type="molecule type" value="Genomic_DNA"/>
</dbReference>
<comment type="caution">
    <text evidence="3">The sequence shown here is derived from an EMBL/GenBank/DDBJ whole genome shotgun (WGS) entry which is preliminary data.</text>
</comment>
<protein>
    <submittedName>
        <fullName evidence="3">Uncharacterized protein</fullName>
    </submittedName>
</protein>
<feature type="region of interest" description="Disordered" evidence="2">
    <location>
        <begin position="63"/>
        <end position="85"/>
    </location>
</feature>
<name>A0A644XYD0_9ZZZZ</name>
<reference evidence="3" key="1">
    <citation type="submission" date="2019-08" db="EMBL/GenBank/DDBJ databases">
        <authorList>
            <person name="Kucharzyk K."/>
            <person name="Murdoch R.W."/>
            <person name="Higgins S."/>
            <person name="Loffler F."/>
        </authorList>
    </citation>
    <scope>NUCLEOTIDE SEQUENCE</scope>
</reference>
<proteinExistence type="predicted"/>
<feature type="coiled-coil region" evidence="1">
    <location>
        <begin position="17"/>
        <end position="51"/>
    </location>
</feature>
<evidence type="ECO:0000256" key="2">
    <source>
        <dbReference type="SAM" id="MobiDB-lite"/>
    </source>
</evidence>
<gene>
    <name evidence="3" type="ORF">SDC9_67345</name>
</gene>
<sequence length="85" mass="9755">MFKLWIDRTGAVQSFSMGSLEEQHKDLVNVLKHLQERVSESERIVDSANAAYIKALTKKDKEHSAAVRREASEMGILQNRKENKK</sequence>
<evidence type="ECO:0000256" key="1">
    <source>
        <dbReference type="SAM" id="Coils"/>
    </source>
</evidence>